<dbReference type="OrthoDB" id="3688882at2"/>
<dbReference type="InterPro" id="IPR022536">
    <property type="entry name" value="EspC"/>
</dbReference>
<sequence>MSDQFTVEIEQLRTHAQNVQAVRQRFDAVRGASAGIAQNDQAYGLLCGWISSVLEGRHRRQDELIGYVAENLDLVTQELESTADAYDTVDNDSADRLDRIGAVERR</sequence>
<evidence type="ECO:0000313" key="2">
    <source>
        <dbReference type="Proteomes" id="UP000185696"/>
    </source>
</evidence>
<comment type="caution">
    <text evidence="1">The sequence shown here is derived from an EMBL/GenBank/DDBJ whole genome shotgun (WGS) entry which is preliminary data.</text>
</comment>
<evidence type="ECO:0008006" key="3">
    <source>
        <dbReference type="Google" id="ProtNLM"/>
    </source>
</evidence>
<dbReference type="Proteomes" id="UP000185696">
    <property type="component" value="Unassembled WGS sequence"/>
</dbReference>
<gene>
    <name evidence="1" type="ORF">BLA60_31785</name>
</gene>
<dbReference type="RefSeq" id="WP_075136728.1">
    <property type="nucleotide sequence ID" value="NZ_MSIF01000021.1"/>
</dbReference>
<name>A0A7Z0WGA6_9PSEU</name>
<dbReference type="AlphaFoldDB" id="A0A7Z0WGA6"/>
<keyword evidence="2" id="KW-1185">Reference proteome</keyword>
<dbReference type="Pfam" id="PF10824">
    <property type="entry name" value="T7SS_ESX_EspC"/>
    <property type="match status" value="1"/>
</dbReference>
<proteinExistence type="predicted"/>
<reference evidence="1 2" key="1">
    <citation type="submission" date="2016-12" db="EMBL/GenBank/DDBJ databases">
        <title>The draft genome sequence of Actinophytocola xinjiangensis.</title>
        <authorList>
            <person name="Wang W."/>
            <person name="Yuan L."/>
        </authorList>
    </citation>
    <scope>NUCLEOTIDE SEQUENCE [LARGE SCALE GENOMIC DNA]</scope>
    <source>
        <strain evidence="1 2">CGMCC 4.4663</strain>
    </source>
</reference>
<dbReference type="EMBL" id="MSIF01000021">
    <property type="protein sequence ID" value="OLF06547.1"/>
    <property type="molecule type" value="Genomic_DNA"/>
</dbReference>
<evidence type="ECO:0000313" key="1">
    <source>
        <dbReference type="EMBL" id="OLF06547.1"/>
    </source>
</evidence>
<protein>
    <recommendedName>
        <fullName evidence="3">Excreted virulence factor EspC (Type VII ESX diderm)</fullName>
    </recommendedName>
</protein>
<organism evidence="1 2">
    <name type="scientific">Actinophytocola xinjiangensis</name>
    <dbReference type="NCBI Taxonomy" id="485602"/>
    <lineage>
        <taxon>Bacteria</taxon>
        <taxon>Bacillati</taxon>
        <taxon>Actinomycetota</taxon>
        <taxon>Actinomycetes</taxon>
        <taxon>Pseudonocardiales</taxon>
        <taxon>Pseudonocardiaceae</taxon>
    </lineage>
</organism>
<accession>A0A7Z0WGA6</accession>
<dbReference type="GO" id="GO:0009306">
    <property type="term" value="P:protein secretion"/>
    <property type="evidence" value="ECO:0007669"/>
    <property type="project" value="InterPro"/>
</dbReference>